<dbReference type="eggNOG" id="ENOG50339IG">
    <property type="taxonomic scope" value="Bacteria"/>
</dbReference>
<dbReference type="HOGENOM" id="CLU_201605_1_0_9"/>
<evidence type="ECO:0000313" key="3">
    <source>
        <dbReference type="EMBL" id="ACX52730.1"/>
    </source>
</evidence>
<sequence length="55" mass="6121">MKEVSAVPDIKCTVSECHYNEGMRCNAPMIQVERNNTASASTSSHTRCETFKKKA</sequence>
<gene>
    <name evidence="3" type="ordered locus">Adeg_1636</name>
</gene>
<organism evidence="3 4">
    <name type="scientific">Ammonifex degensii (strain DSM 10501 / KC4)</name>
    <dbReference type="NCBI Taxonomy" id="429009"/>
    <lineage>
        <taxon>Bacteria</taxon>
        <taxon>Bacillati</taxon>
        <taxon>Bacillota</taxon>
        <taxon>Clostridia</taxon>
        <taxon>Thermoanaerobacterales</taxon>
        <taxon>Thermoanaerobacteraceae</taxon>
        <taxon>Ammonifex</taxon>
    </lineage>
</organism>
<dbReference type="Proteomes" id="UP000002620">
    <property type="component" value="Chromosome"/>
</dbReference>
<dbReference type="STRING" id="429009.Adeg_1636"/>
<dbReference type="KEGG" id="adg:Adeg_1636"/>
<feature type="region of interest" description="Disordered" evidence="1">
    <location>
        <begin position="36"/>
        <end position="55"/>
    </location>
</feature>
<dbReference type="InterPro" id="IPR011437">
    <property type="entry name" value="DUF1540"/>
</dbReference>
<proteinExistence type="predicted"/>
<dbReference type="AlphaFoldDB" id="C9R8V1"/>
<keyword evidence="4" id="KW-1185">Reference proteome</keyword>
<dbReference type="EMBL" id="CP001785">
    <property type="protein sequence ID" value="ACX52730.1"/>
    <property type="molecule type" value="Genomic_DNA"/>
</dbReference>
<evidence type="ECO:0000259" key="2">
    <source>
        <dbReference type="Pfam" id="PF07561"/>
    </source>
</evidence>
<name>C9R8V1_AMMDK</name>
<dbReference type="Pfam" id="PF07561">
    <property type="entry name" value="DUF1540"/>
    <property type="match status" value="1"/>
</dbReference>
<feature type="domain" description="DUF1540" evidence="2">
    <location>
        <begin position="10"/>
        <end position="51"/>
    </location>
</feature>
<protein>
    <recommendedName>
        <fullName evidence="2">DUF1540 domain-containing protein</fullName>
    </recommendedName>
</protein>
<feature type="compositionally biased region" description="Basic and acidic residues" evidence="1">
    <location>
        <begin position="46"/>
        <end position="55"/>
    </location>
</feature>
<evidence type="ECO:0000313" key="4">
    <source>
        <dbReference type="Proteomes" id="UP000002620"/>
    </source>
</evidence>
<reference evidence="3 4" key="1">
    <citation type="submission" date="2009-10" db="EMBL/GenBank/DDBJ databases">
        <title>Complete sequence of chromosome of Ammonifex degensii KC4.</title>
        <authorList>
            <consortium name="US DOE Joint Genome Institute"/>
            <person name="Kerfeld C."/>
            <person name="Goodner B."/>
            <person name="Huber H."/>
            <person name="Stetter K."/>
            <person name="Lucas S."/>
            <person name="Copeland A."/>
            <person name="Lapidus A."/>
            <person name="Glavina del Rio T."/>
            <person name="Dalin E."/>
            <person name="Tice H."/>
            <person name="Bruce D."/>
            <person name="Goodwin L."/>
            <person name="Pitluck S."/>
            <person name="Saunders E."/>
            <person name="Brettin T."/>
            <person name="Detter J.C."/>
            <person name="Han C."/>
            <person name="Larimer F."/>
            <person name="Land M."/>
            <person name="Hauser L."/>
            <person name="Kyrpides N."/>
            <person name="Ovchinnikova G."/>
            <person name="Richardson P."/>
        </authorList>
    </citation>
    <scope>NUCLEOTIDE SEQUENCE [LARGE SCALE GENOMIC DNA]</scope>
    <source>
        <strain evidence="4">DSM 10501 / KC4</strain>
    </source>
</reference>
<accession>C9R8V1</accession>
<evidence type="ECO:0000256" key="1">
    <source>
        <dbReference type="SAM" id="MobiDB-lite"/>
    </source>
</evidence>